<dbReference type="Proteomes" id="UP000548632">
    <property type="component" value="Unassembled WGS sequence"/>
</dbReference>
<dbReference type="PANTHER" id="PTHR42896:SF2">
    <property type="entry name" value="CBBY-LIKE PROTEIN"/>
    <property type="match status" value="1"/>
</dbReference>
<dbReference type="InterPro" id="IPR023214">
    <property type="entry name" value="HAD_sf"/>
</dbReference>
<evidence type="ECO:0000313" key="1">
    <source>
        <dbReference type="EMBL" id="MBB1127188.1"/>
    </source>
</evidence>
<dbReference type="Gene3D" id="3.40.50.1000">
    <property type="entry name" value="HAD superfamily/HAD-like"/>
    <property type="match status" value="1"/>
</dbReference>
<gene>
    <name evidence="1" type="ORF">HUK38_13280</name>
</gene>
<dbReference type="InterPro" id="IPR036412">
    <property type="entry name" value="HAD-like_sf"/>
</dbReference>
<dbReference type="GO" id="GO:0016787">
    <property type="term" value="F:hydrolase activity"/>
    <property type="evidence" value="ECO:0007669"/>
    <property type="project" value="UniProtKB-KW"/>
</dbReference>
<organism evidence="1 2">
    <name type="scientific">Thiospirillum jenense</name>
    <dbReference type="NCBI Taxonomy" id="1653858"/>
    <lineage>
        <taxon>Bacteria</taxon>
        <taxon>Pseudomonadati</taxon>
        <taxon>Pseudomonadota</taxon>
        <taxon>Gammaproteobacteria</taxon>
        <taxon>Chromatiales</taxon>
        <taxon>Chromatiaceae</taxon>
        <taxon>Thiospirillum</taxon>
    </lineage>
</organism>
<dbReference type="EMBL" id="JABVCQ010000040">
    <property type="protein sequence ID" value="MBB1127188.1"/>
    <property type="molecule type" value="Genomic_DNA"/>
</dbReference>
<dbReference type="AlphaFoldDB" id="A0A839HKF0"/>
<name>A0A839HKF0_9GAMM</name>
<keyword evidence="2" id="KW-1185">Reference proteome</keyword>
<dbReference type="Gene3D" id="1.10.150.240">
    <property type="entry name" value="Putative phosphatase, domain 2"/>
    <property type="match status" value="1"/>
</dbReference>
<dbReference type="PANTHER" id="PTHR42896">
    <property type="entry name" value="XYLULOSE-1,5-BISPHOSPHATE (XUBP) PHOSPHATASE"/>
    <property type="match status" value="1"/>
</dbReference>
<dbReference type="InterPro" id="IPR006439">
    <property type="entry name" value="HAD-SF_hydro_IA"/>
</dbReference>
<dbReference type="NCBIfam" id="TIGR01509">
    <property type="entry name" value="HAD-SF-IA-v3"/>
    <property type="match status" value="1"/>
</dbReference>
<dbReference type="SUPFAM" id="SSF56784">
    <property type="entry name" value="HAD-like"/>
    <property type="match status" value="1"/>
</dbReference>
<dbReference type="InterPro" id="IPR044999">
    <property type="entry name" value="CbbY-like"/>
</dbReference>
<comment type="caution">
    <text evidence="1">The sequence shown here is derived from an EMBL/GenBank/DDBJ whole genome shotgun (WGS) entry which is preliminary data.</text>
</comment>
<dbReference type="PRINTS" id="PR00413">
    <property type="entry name" value="HADHALOGNASE"/>
</dbReference>
<reference evidence="1 2" key="1">
    <citation type="journal article" date="2020" name="Arch. Microbiol.">
        <title>The genome sequence of the giant phototrophic gammaproteobacterium Thiospirillum jenense gives insight into its physiological properties and phylogenetic relationships.</title>
        <authorList>
            <person name="Imhoff J.F."/>
            <person name="Meyer T.E."/>
            <person name="Kyndt J.A."/>
        </authorList>
    </citation>
    <scope>NUCLEOTIDE SEQUENCE [LARGE SCALE GENOMIC DNA]</scope>
    <source>
        <strain evidence="1 2">DSM 216</strain>
    </source>
</reference>
<dbReference type="InterPro" id="IPR023198">
    <property type="entry name" value="PGP-like_dom2"/>
</dbReference>
<proteinExistence type="predicted"/>
<accession>A0A839HKF0</accession>
<protein>
    <submittedName>
        <fullName evidence="1">HAD-IA family hydrolase</fullName>
    </submittedName>
</protein>
<keyword evidence="1" id="KW-0378">Hydrolase</keyword>
<sequence length="280" mass="30280">MSALKALIFDVDGTLAETERDGHRIAFNRAFTAAGDDCQWSPDEYGALLEITGGKERLTHYFNHLAPAAIATRWAQLSPAAQVELVATLHRQKTTYYTELLATGAIALRPGVLRLLKEARAAGLQLAIATTTTLDNVTALFTHAGLADLIEWFTVIAAGDVVANKKPAPDIFTFAMQHLHCTPAQCVVIEDSLPGLQAAMAAEIKTVLITLSYYTRNQDFTGAALVVDQLGEPTLPVTIVGGDCADFIHHALGCDDASLPNYIDLTVLQQLHQQCWQPQS</sequence>
<dbReference type="SFLD" id="SFLDG01129">
    <property type="entry name" value="C1.5:_HAD__Beta-PGM__Phosphata"/>
    <property type="match status" value="1"/>
</dbReference>
<dbReference type="Pfam" id="PF00702">
    <property type="entry name" value="Hydrolase"/>
    <property type="match status" value="1"/>
</dbReference>
<evidence type="ECO:0000313" key="2">
    <source>
        <dbReference type="Proteomes" id="UP000548632"/>
    </source>
</evidence>
<dbReference type="SFLD" id="SFLDS00003">
    <property type="entry name" value="Haloacid_Dehalogenase"/>
    <property type="match status" value="1"/>
</dbReference>